<dbReference type="GO" id="GO:0005637">
    <property type="term" value="C:nuclear inner membrane"/>
    <property type="evidence" value="ECO:0007669"/>
    <property type="project" value="UniProtKB-SubCell"/>
</dbReference>
<sequence length="261" mass="30735">MLQTAMFLLFGIFSFTLLAGTTFKLVRFLSTQPDQEYVIKDSSNLVMIVVDFCLLLLFMVQHSVMTSKSIKKELWPLCKPLYRTLYTISTCVALQTMMYFWQRTDISLWLINTEDVCLTRTDISLWLINTEDAPLTSLFFTLVQIFCWMILFLENTLTEPFFLIGIKQLYNHIQGYRSPKRFFSRQFQELLSHMPHPGTTCFILILWVFPIMTLDRWLLATVLTMYMCKSYSVTHQDYLYTEQQIQTAEYVTMSTSTTITE</sequence>
<feature type="transmembrane region" description="Helical" evidence="8">
    <location>
        <begin position="135"/>
        <end position="153"/>
    </location>
</feature>
<comment type="subcellular location">
    <subcellularLocation>
        <location evidence="1">Nucleus inner membrane</location>
        <topology evidence="1">Multi-pass membrane protein</topology>
    </subcellularLocation>
</comment>
<evidence type="ECO:0000256" key="8">
    <source>
        <dbReference type="SAM" id="Phobius"/>
    </source>
</evidence>
<evidence type="ECO:0000256" key="4">
    <source>
        <dbReference type="ARBA" id="ARBA00022989"/>
    </source>
</evidence>
<proteinExistence type="inferred from homology"/>
<comment type="caution">
    <text evidence="9">The sequence shown here is derived from an EMBL/GenBank/DDBJ whole genome shotgun (WGS) entry which is preliminary data.</text>
</comment>
<keyword evidence="3 8" id="KW-0812">Transmembrane</keyword>
<accession>A0A8B6CB62</accession>
<evidence type="ECO:0000256" key="7">
    <source>
        <dbReference type="ARBA" id="ARBA00032957"/>
    </source>
</evidence>
<comment type="similarity">
    <text evidence="2">Belongs to the nurim family.</text>
</comment>
<gene>
    <name evidence="9" type="ORF">MGAL_10B085428</name>
</gene>
<dbReference type="PANTHER" id="PTHR31040">
    <property type="entry name" value="NURIM"/>
    <property type="match status" value="1"/>
</dbReference>
<dbReference type="EMBL" id="UYJE01001504">
    <property type="protein sequence ID" value="VDI02681.1"/>
    <property type="molecule type" value="Genomic_DNA"/>
</dbReference>
<keyword evidence="4 8" id="KW-1133">Transmembrane helix</keyword>
<feature type="transmembrane region" description="Helical" evidence="8">
    <location>
        <begin position="43"/>
        <end position="60"/>
    </location>
</feature>
<name>A0A8B6CB62_MYTGA</name>
<dbReference type="PANTHER" id="PTHR31040:SF1">
    <property type="entry name" value="NURIM"/>
    <property type="match status" value="1"/>
</dbReference>
<organism evidence="9 10">
    <name type="scientific">Mytilus galloprovincialis</name>
    <name type="common">Mediterranean mussel</name>
    <dbReference type="NCBI Taxonomy" id="29158"/>
    <lineage>
        <taxon>Eukaryota</taxon>
        <taxon>Metazoa</taxon>
        <taxon>Spiralia</taxon>
        <taxon>Lophotrochozoa</taxon>
        <taxon>Mollusca</taxon>
        <taxon>Bivalvia</taxon>
        <taxon>Autobranchia</taxon>
        <taxon>Pteriomorphia</taxon>
        <taxon>Mytilida</taxon>
        <taxon>Mytiloidea</taxon>
        <taxon>Mytilidae</taxon>
        <taxon>Mytilinae</taxon>
        <taxon>Mytilus</taxon>
    </lineage>
</organism>
<evidence type="ECO:0000256" key="2">
    <source>
        <dbReference type="ARBA" id="ARBA00010631"/>
    </source>
</evidence>
<evidence type="ECO:0000256" key="3">
    <source>
        <dbReference type="ARBA" id="ARBA00022692"/>
    </source>
</evidence>
<evidence type="ECO:0000256" key="1">
    <source>
        <dbReference type="ARBA" id="ARBA00004473"/>
    </source>
</evidence>
<evidence type="ECO:0000256" key="6">
    <source>
        <dbReference type="ARBA" id="ARBA00031700"/>
    </source>
</evidence>
<keyword evidence="10" id="KW-1185">Reference proteome</keyword>
<dbReference type="OrthoDB" id="10050858at2759"/>
<evidence type="ECO:0000256" key="5">
    <source>
        <dbReference type="ARBA" id="ARBA00023136"/>
    </source>
</evidence>
<reference evidence="9" key="1">
    <citation type="submission" date="2018-11" db="EMBL/GenBank/DDBJ databases">
        <authorList>
            <person name="Alioto T."/>
            <person name="Alioto T."/>
        </authorList>
    </citation>
    <scope>NUCLEOTIDE SEQUENCE</scope>
</reference>
<dbReference type="InterPro" id="IPR033580">
    <property type="entry name" value="Nurim-like"/>
</dbReference>
<dbReference type="AlphaFoldDB" id="A0A8B6CB62"/>
<keyword evidence="5 8" id="KW-0472">Membrane</keyword>
<protein>
    <recommendedName>
        <fullName evidence="7">Nuclear envelope membrane protein</fullName>
    </recommendedName>
    <alternativeName>
        <fullName evidence="6">Nuclear rim protein</fullName>
    </alternativeName>
</protein>
<feature type="transmembrane region" description="Helical" evidence="8">
    <location>
        <begin position="190"/>
        <end position="209"/>
    </location>
</feature>
<evidence type="ECO:0000313" key="10">
    <source>
        <dbReference type="Proteomes" id="UP000596742"/>
    </source>
</evidence>
<evidence type="ECO:0000313" key="9">
    <source>
        <dbReference type="EMBL" id="VDI02681.1"/>
    </source>
</evidence>
<dbReference type="Proteomes" id="UP000596742">
    <property type="component" value="Unassembled WGS sequence"/>
</dbReference>